<dbReference type="InterPro" id="IPR052698">
    <property type="entry name" value="MoCofactor_Util/Proc"/>
</dbReference>
<dbReference type="SUPFAM" id="SSF51735">
    <property type="entry name" value="NAD(P)-binding Rossmann-fold domains"/>
    <property type="match status" value="1"/>
</dbReference>
<dbReference type="Pfam" id="PF02625">
    <property type="entry name" value="XdhC_CoxI"/>
    <property type="match status" value="1"/>
</dbReference>
<dbReference type="NCBIfam" id="NF045664">
    <property type="entry name" value="XdhC_rel_AOR"/>
    <property type="match status" value="1"/>
</dbReference>
<reference evidence="3 4" key="1">
    <citation type="submission" date="2022-08" db="EMBL/GenBank/DDBJ databases">
        <title>Genome Sequence of the sulphate-reducing bacterium, Pseudodesulfovibrio sp. SYK.</title>
        <authorList>
            <person name="Kondo R."/>
            <person name="Kataoka T."/>
        </authorList>
    </citation>
    <scope>NUCLEOTIDE SEQUENCE [LARGE SCALE GENOMIC DNA]</scope>
    <source>
        <strain evidence="3 4">SYK</strain>
    </source>
</reference>
<dbReference type="PANTHER" id="PTHR30388">
    <property type="entry name" value="ALDEHYDE OXIDOREDUCTASE MOLYBDENUM COFACTOR ASSEMBLY PROTEIN"/>
    <property type="match status" value="1"/>
</dbReference>
<dbReference type="Proteomes" id="UP001317742">
    <property type="component" value="Chromosome"/>
</dbReference>
<gene>
    <name evidence="3" type="ORF">SYK_13560</name>
</gene>
<dbReference type="Gene3D" id="3.40.50.720">
    <property type="entry name" value="NAD(P)-binding Rossmann-like Domain"/>
    <property type="match status" value="1"/>
</dbReference>
<evidence type="ECO:0000313" key="3">
    <source>
        <dbReference type="EMBL" id="BDQ36996.1"/>
    </source>
</evidence>
<dbReference type="RefSeq" id="WP_281762865.1">
    <property type="nucleotide sequence ID" value="NZ_AP026709.1"/>
</dbReference>
<evidence type="ECO:0000313" key="4">
    <source>
        <dbReference type="Proteomes" id="UP001317742"/>
    </source>
</evidence>
<dbReference type="PANTHER" id="PTHR30388:SF6">
    <property type="entry name" value="XANTHINE DEHYDROGENASE SUBUNIT A-RELATED"/>
    <property type="match status" value="1"/>
</dbReference>
<evidence type="ECO:0000259" key="1">
    <source>
        <dbReference type="Pfam" id="PF02625"/>
    </source>
</evidence>
<dbReference type="InterPro" id="IPR036291">
    <property type="entry name" value="NAD(P)-bd_dom_sf"/>
</dbReference>
<sequence>MKAFVRSICELIGQDETFVMATVVESSGSTPRSSGAKMAVRGDGSILGTVGGGLVEAKACKDGRAMLDTGDGRGSLTFVDMTQELAANSDMICGGGLSVLLEVVEPSGPCAQAYLEVNELLRRGVRSSLATKFEGIIDFCAVEHQVQKDQTDGDTPVFEKNSNGMKLTEPFIPPASLYIFGAGHVSLFTARTAAMIGFRTVVLDDREDFANEARFPEADEVVVLPSFAGCCDGLNMDENSFVIIVTRGHLHDRNVLAEVLRTKARYVGMIGSKKKRDKIYDSLLADGFTQKDIDRCHCPIGLTIGAQTPEEIAVSICGELIQVRSGGV</sequence>
<proteinExistence type="predicted"/>
<feature type="domain" description="XdhC- CoxI" evidence="1">
    <location>
        <begin position="13"/>
        <end position="73"/>
    </location>
</feature>
<evidence type="ECO:0000259" key="2">
    <source>
        <dbReference type="Pfam" id="PF13478"/>
    </source>
</evidence>
<name>A0ABN6S5G5_9BACT</name>
<evidence type="ECO:0008006" key="5">
    <source>
        <dbReference type="Google" id="ProtNLM"/>
    </source>
</evidence>
<organism evidence="3 4">
    <name type="scientific">Pseudodesulfovibrio nedwellii</name>
    <dbReference type="NCBI Taxonomy" id="2973072"/>
    <lineage>
        <taxon>Bacteria</taxon>
        <taxon>Pseudomonadati</taxon>
        <taxon>Thermodesulfobacteriota</taxon>
        <taxon>Desulfovibrionia</taxon>
        <taxon>Desulfovibrionales</taxon>
        <taxon>Desulfovibrionaceae</taxon>
    </lineage>
</organism>
<feature type="domain" description="XdhC Rossmann" evidence="2">
    <location>
        <begin position="177"/>
        <end position="320"/>
    </location>
</feature>
<dbReference type="EMBL" id="AP026709">
    <property type="protein sequence ID" value="BDQ36996.1"/>
    <property type="molecule type" value="Genomic_DNA"/>
</dbReference>
<accession>A0ABN6S5G5</accession>
<protein>
    <recommendedName>
        <fullName evidence="5">XdhC/CoxI family protein</fullName>
    </recommendedName>
</protein>
<keyword evidence="4" id="KW-1185">Reference proteome</keyword>
<dbReference type="InterPro" id="IPR003777">
    <property type="entry name" value="XdhC_CoxI"/>
</dbReference>
<dbReference type="InterPro" id="IPR027051">
    <property type="entry name" value="XdhC_Rossmann_dom"/>
</dbReference>
<dbReference type="Pfam" id="PF13478">
    <property type="entry name" value="XdhC_C"/>
    <property type="match status" value="1"/>
</dbReference>